<dbReference type="Pfam" id="PF13243">
    <property type="entry name" value="SQHop_cyclase_C"/>
    <property type="match status" value="1"/>
</dbReference>
<dbReference type="SUPFAM" id="SSF48239">
    <property type="entry name" value="Terpenoid cyclases/Protein prenyltransferases"/>
    <property type="match status" value="2"/>
</dbReference>
<dbReference type="NCBIfam" id="TIGR01787">
    <property type="entry name" value="squalene_cyclas"/>
    <property type="match status" value="1"/>
</dbReference>
<evidence type="ECO:0000259" key="5">
    <source>
        <dbReference type="Pfam" id="PF13243"/>
    </source>
</evidence>
<keyword evidence="3" id="KW-0677">Repeat</keyword>
<dbReference type="Pfam" id="PF13249">
    <property type="entry name" value="SQHop_cyclase_N"/>
    <property type="match status" value="1"/>
</dbReference>
<reference evidence="7" key="1">
    <citation type="submission" date="2022-05" db="EMBL/GenBank/DDBJ databases">
        <authorList>
            <person name="Pankratov T."/>
        </authorList>
    </citation>
    <scope>NUCLEOTIDE SEQUENCE</scope>
    <source>
        <strain evidence="7">BP6-180914</strain>
    </source>
</reference>
<evidence type="ECO:0000256" key="4">
    <source>
        <dbReference type="ARBA" id="ARBA00023235"/>
    </source>
</evidence>
<organism evidence="7 8">
    <name type="scientific">Lichenifustis flavocetrariae</name>
    <dbReference type="NCBI Taxonomy" id="2949735"/>
    <lineage>
        <taxon>Bacteria</taxon>
        <taxon>Pseudomonadati</taxon>
        <taxon>Pseudomonadota</taxon>
        <taxon>Alphaproteobacteria</taxon>
        <taxon>Hyphomicrobiales</taxon>
        <taxon>Lichenihabitantaceae</taxon>
        <taxon>Lichenifustis</taxon>
    </lineage>
</organism>
<gene>
    <name evidence="7" type="ORF">M8523_17285</name>
</gene>
<dbReference type="GO" id="GO:0005811">
    <property type="term" value="C:lipid droplet"/>
    <property type="evidence" value="ECO:0007669"/>
    <property type="project" value="InterPro"/>
</dbReference>
<dbReference type="InterPro" id="IPR032696">
    <property type="entry name" value="SQ_cyclase_C"/>
</dbReference>
<dbReference type="Proteomes" id="UP001165667">
    <property type="component" value="Unassembled WGS sequence"/>
</dbReference>
<dbReference type="InterPro" id="IPR018333">
    <property type="entry name" value="Squalene_cyclase"/>
</dbReference>
<comment type="similarity">
    <text evidence="2">Belongs to the terpene cyclase/mutase family.</text>
</comment>
<dbReference type="RefSeq" id="WP_282586142.1">
    <property type="nucleotide sequence ID" value="NZ_JAMOIM010000011.1"/>
</dbReference>
<dbReference type="GO" id="GO:0016104">
    <property type="term" value="P:triterpenoid biosynthetic process"/>
    <property type="evidence" value="ECO:0007669"/>
    <property type="project" value="InterPro"/>
</dbReference>
<sequence length="664" mass="72802">MNASIGHLLPHPATSLVKAQQRLASLQLDDGSWEAEVVWSPVITAQAVIVQAIVGQIASEQRRRLILHYFSQTRRPDGGWGLHPESRSYVFVTTVVYIAARLLGASPQDKMIVSAREFLAANPHGVHANPQWGLFWLALIGLYDRHGLNPCPPELFLLPRSSPLSPLRFYCHTRYIYLAMAYLSGSGFQANLGPLTNELRNELPGLAGGPPSHKVPVAPSDLHEPPGRVLSALYGLTRGTAGLWRALPGTAALRKRALSSVIDRIRYEQRATGYQGLSPVSGLLNTLALFARDPSDTDVAASLDGVEAWCWSDEENGLRYAGARSTAWDTSFALQALVEEGPDAATRHMQVIRRGYARLCAMQAVSDPPDRIAQDRDINLGGWCFTEGTQAWPVSDCTAEAVIALLDCHAIEGLIEPQNRISGIRLPQAADFILSRQNQDGGFGSYERRRGQAFLERLNPSEMFGRCMTELTYVECTSSSIRALSRILGSGAPVDRERLTEAIRQGTEIVLSRQQQDGSWPGFWGINFVYGTLFALTALRDIGLPVDHPAILRARAWLEARQKPDGGWGEHFDGCASGTYVDNPRSLVITTAWATLALLCTANLSLESARRGGAWLESSQLANGDWPRDSVNGVFFGTAMLDYRLYNTYFPVMALAKLARHASA</sequence>
<feature type="domain" description="Squalene cyclase C-terminal" evidence="5">
    <location>
        <begin position="325"/>
        <end position="658"/>
    </location>
</feature>
<dbReference type="Gene3D" id="1.50.10.20">
    <property type="match status" value="2"/>
</dbReference>
<dbReference type="InterPro" id="IPR008930">
    <property type="entry name" value="Terpenoid_cyclase/PrenylTrfase"/>
</dbReference>
<accession>A0AA41Z3E2</accession>
<feature type="domain" description="Squalene cyclase N-terminal" evidence="6">
    <location>
        <begin position="18"/>
        <end position="314"/>
    </location>
</feature>
<dbReference type="PROSITE" id="PS01074">
    <property type="entry name" value="TERPENE_SYNTHASES"/>
    <property type="match status" value="1"/>
</dbReference>
<dbReference type="InterPro" id="IPR032697">
    <property type="entry name" value="SQ_cyclase_N"/>
</dbReference>
<evidence type="ECO:0000313" key="7">
    <source>
        <dbReference type="EMBL" id="MCW6509773.1"/>
    </source>
</evidence>
<dbReference type="InterPro" id="IPR002365">
    <property type="entry name" value="Terpene_synthase_CS"/>
</dbReference>
<keyword evidence="4" id="KW-0413">Isomerase</keyword>
<name>A0AA41Z3E2_9HYPH</name>
<evidence type="ECO:0000256" key="1">
    <source>
        <dbReference type="ARBA" id="ARBA00004999"/>
    </source>
</evidence>
<evidence type="ECO:0000313" key="8">
    <source>
        <dbReference type="Proteomes" id="UP001165667"/>
    </source>
</evidence>
<evidence type="ECO:0000256" key="3">
    <source>
        <dbReference type="ARBA" id="ARBA00022737"/>
    </source>
</evidence>
<comment type="caution">
    <text evidence="7">The sequence shown here is derived from an EMBL/GenBank/DDBJ whole genome shotgun (WGS) entry which is preliminary data.</text>
</comment>
<evidence type="ECO:0000259" key="6">
    <source>
        <dbReference type="Pfam" id="PF13249"/>
    </source>
</evidence>
<proteinExistence type="inferred from homology"/>
<dbReference type="AlphaFoldDB" id="A0AA41Z3E2"/>
<keyword evidence="8" id="KW-1185">Reference proteome</keyword>
<evidence type="ECO:0008006" key="9">
    <source>
        <dbReference type="Google" id="ProtNLM"/>
    </source>
</evidence>
<evidence type="ECO:0000256" key="2">
    <source>
        <dbReference type="ARBA" id="ARBA00009755"/>
    </source>
</evidence>
<comment type="pathway">
    <text evidence="1">Secondary metabolite biosynthesis; hopanoid biosynthesis.</text>
</comment>
<protein>
    <recommendedName>
        <fullName evidence="9">Terpene cyclase/mutase family member</fullName>
    </recommendedName>
</protein>
<dbReference type="PANTHER" id="PTHR11764:SF20">
    <property type="entry name" value="LANOSTEROL SYNTHASE"/>
    <property type="match status" value="1"/>
</dbReference>
<dbReference type="EMBL" id="JAMOIM010000011">
    <property type="protein sequence ID" value="MCW6509773.1"/>
    <property type="molecule type" value="Genomic_DNA"/>
</dbReference>
<dbReference type="PANTHER" id="PTHR11764">
    <property type="entry name" value="TERPENE CYCLASE/MUTASE FAMILY MEMBER"/>
    <property type="match status" value="1"/>
</dbReference>
<dbReference type="GO" id="GO:0016866">
    <property type="term" value="F:intramolecular transferase activity"/>
    <property type="evidence" value="ECO:0007669"/>
    <property type="project" value="InterPro"/>
</dbReference>